<dbReference type="GO" id="GO:0005739">
    <property type="term" value="C:mitochondrion"/>
    <property type="evidence" value="ECO:0007669"/>
    <property type="project" value="UniProtKB-ARBA"/>
</dbReference>
<evidence type="ECO:0000259" key="12">
    <source>
        <dbReference type="Pfam" id="PF19303"/>
    </source>
</evidence>
<evidence type="ECO:0000313" key="14">
    <source>
        <dbReference type="Proteomes" id="UP000054248"/>
    </source>
</evidence>
<evidence type="ECO:0000256" key="3">
    <source>
        <dbReference type="ARBA" id="ARBA00022598"/>
    </source>
</evidence>
<dbReference type="OrthoDB" id="24670at2759"/>
<comment type="similarity">
    <text evidence="1 10">Belongs to the class-I aminoacyl-tRNA synthetase family.</text>
</comment>
<dbReference type="GO" id="GO:0004825">
    <property type="term" value="F:methionine-tRNA ligase activity"/>
    <property type="evidence" value="ECO:0007669"/>
    <property type="project" value="UniProtKB-EC"/>
</dbReference>
<dbReference type="SUPFAM" id="SSF52374">
    <property type="entry name" value="Nucleotidylyl transferase"/>
    <property type="match status" value="1"/>
</dbReference>
<name>A0A0C3PW33_9AGAM</name>
<dbReference type="Pfam" id="PF19303">
    <property type="entry name" value="Anticodon_3"/>
    <property type="match status" value="1"/>
</dbReference>
<dbReference type="EC" id="6.1.1.10" evidence="2"/>
<evidence type="ECO:0000256" key="8">
    <source>
        <dbReference type="ARBA" id="ARBA00047364"/>
    </source>
</evidence>
<dbReference type="GO" id="GO:0005524">
    <property type="term" value="F:ATP binding"/>
    <property type="evidence" value="ECO:0007669"/>
    <property type="project" value="UniProtKB-KW"/>
</dbReference>
<dbReference type="SUPFAM" id="SSF47323">
    <property type="entry name" value="Anticodon-binding domain of a subclass of class I aminoacyl-tRNA synthetases"/>
    <property type="match status" value="1"/>
</dbReference>
<comment type="catalytic activity">
    <reaction evidence="8">
        <text>tRNA(Met) + L-methionine + ATP = L-methionyl-tRNA(Met) + AMP + diphosphate</text>
        <dbReference type="Rhea" id="RHEA:13481"/>
        <dbReference type="Rhea" id="RHEA-COMP:9667"/>
        <dbReference type="Rhea" id="RHEA-COMP:9698"/>
        <dbReference type="ChEBI" id="CHEBI:30616"/>
        <dbReference type="ChEBI" id="CHEBI:33019"/>
        <dbReference type="ChEBI" id="CHEBI:57844"/>
        <dbReference type="ChEBI" id="CHEBI:78442"/>
        <dbReference type="ChEBI" id="CHEBI:78530"/>
        <dbReference type="ChEBI" id="CHEBI:456215"/>
        <dbReference type="EC" id="6.1.1.10"/>
    </reaction>
</comment>
<gene>
    <name evidence="13" type="ORF">M407DRAFT_223484</name>
</gene>
<dbReference type="InterPro" id="IPR023457">
    <property type="entry name" value="Met-tRNA_synth_2"/>
</dbReference>
<evidence type="ECO:0000256" key="10">
    <source>
        <dbReference type="RuleBase" id="RU363039"/>
    </source>
</evidence>
<dbReference type="PANTHER" id="PTHR43326:SF1">
    <property type="entry name" value="METHIONINE--TRNA LIGASE, MITOCHONDRIAL"/>
    <property type="match status" value="1"/>
</dbReference>
<dbReference type="EMBL" id="KN823235">
    <property type="protein sequence ID" value="KIO19200.1"/>
    <property type="molecule type" value="Genomic_DNA"/>
</dbReference>
<dbReference type="GO" id="GO:0006431">
    <property type="term" value="P:methionyl-tRNA aminoacylation"/>
    <property type="evidence" value="ECO:0007669"/>
    <property type="project" value="InterPro"/>
</dbReference>
<feature type="domain" description="Methionyl-tRNA synthetase anticodon-binding" evidence="12">
    <location>
        <begin position="409"/>
        <end position="504"/>
    </location>
</feature>
<proteinExistence type="inferred from homology"/>
<evidence type="ECO:0000256" key="2">
    <source>
        <dbReference type="ARBA" id="ARBA00012838"/>
    </source>
</evidence>
<dbReference type="Proteomes" id="UP000054248">
    <property type="component" value="Unassembled WGS sequence"/>
</dbReference>
<keyword evidence="14" id="KW-1185">Reference proteome</keyword>
<reference evidence="14" key="2">
    <citation type="submission" date="2015-01" db="EMBL/GenBank/DDBJ databases">
        <title>Evolutionary Origins and Diversification of the Mycorrhizal Mutualists.</title>
        <authorList>
            <consortium name="DOE Joint Genome Institute"/>
            <consortium name="Mycorrhizal Genomics Consortium"/>
            <person name="Kohler A."/>
            <person name="Kuo A."/>
            <person name="Nagy L.G."/>
            <person name="Floudas D."/>
            <person name="Copeland A."/>
            <person name="Barry K.W."/>
            <person name="Cichocki N."/>
            <person name="Veneault-Fourrey C."/>
            <person name="LaButti K."/>
            <person name="Lindquist E.A."/>
            <person name="Lipzen A."/>
            <person name="Lundell T."/>
            <person name="Morin E."/>
            <person name="Murat C."/>
            <person name="Riley R."/>
            <person name="Ohm R."/>
            <person name="Sun H."/>
            <person name="Tunlid A."/>
            <person name="Henrissat B."/>
            <person name="Grigoriev I.V."/>
            <person name="Hibbett D.S."/>
            <person name="Martin F."/>
        </authorList>
    </citation>
    <scope>NUCLEOTIDE SEQUENCE [LARGE SCALE GENOMIC DNA]</scope>
    <source>
        <strain evidence="14">MUT 4182</strain>
    </source>
</reference>
<dbReference type="InterPro" id="IPR009080">
    <property type="entry name" value="tRNAsynth_Ia_anticodon-bd"/>
</dbReference>
<evidence type="ECO:0000256" key="1">
    <source>
        <dbReference type="ARBA" id="ARBA00005594"/>
    </source>
</evidence>
<evidence type="ECO:0000259" key="11">
    <source>
        <dbReference type="Pfam" id="PF09334"/>
    </source>
</evidence>
<dbReference type="CDD" id="cd00814">
    <property type="entry name" value="MetRS_core"/>
    <property type="match status" value="1"/>
</dbReference>
<protein>
    <recommendedName>
        <fullName evidence="9">Probable methionine--tRNA ligase, mitochondrial</fullName>
        <ecNumber evidence="2">6.1.1.10</ecNumber>
    </recommendedName>
</protein>
<reference evidence="13 14" key="1">
    <citation type="submission" date="2014-04" db="EMBL/GenBank/DDBJ databases">
        <authorList>
            <consortium name="DOE Joint Genome Institute"/>
            <person name="Kuo A."/>
            <person name="Girlanda M."/>
            <person name="Perotto S."/>
            <person name="Kohler A."/>
            <person name="Nagy L.G."/>
            <person name="Floudas D."/>
            <person name="Copeland A."/>
            <person name="Barry K.W."/>
            <person name="Cichocki N."/>
            <person name="Veneault-Fourrey C."/>
            <person name="LaButti K."/>
            <person name="Lindquist E.A."/>
            <person name="Lipzen A."/>
            <person name="Lundell T."/>
            <person name="Morin E."/>
            <person name="Murat C."/>
            <person name="Sun H."/>
            <person name="Tunlid A."/>
            <person name="Henrissat B."/>
            <person name="Grigoriev I.V."/>
            <person name="Hibbett D.S."/>
            <person name="Martin F."/>
            <person name="Nordberg H.P."/>
            <person name="Cantor M.N."/>
            <person name="Hua S.X."/>
        </authorList>
    </citation>
    <scope>NUCLEOTIDE SEQUENCE [LARGE SCALE GENOMIC DNA]</scope>
    <source>
        <strain evidence="13 14">MUT 4182</strain>
    </source>
</reference>
<evidence type="ECO:0000256" key="9">
    <source>
        <dbReference type="ARBA" id="ARBA00068817"/>
    </source>
</evidence>
<dbReference type="AlphaFoldDB" id="A0A0C3PW33"/>
<evidence type="ECO:0000313" key="13">
    <source>
        <dbReference type="EMBL" id="KIO19200.1"/>
    </source>
</evidence>
<keyword evidence="3 10" id="KW-0436">Ligase</keyword>
<dbReference type="FunFam" id="2.170.220.10:FF:000001">
    <property type="entry name" value="methionine--tRNA ligase, mitochondrial"/>
    <property type="match status" value="1"/>
</dbReference>
<dbReference type="Gene3D" id="1.10.730.10">
    <property type="entry name" value="Isoleucyl-tRNA Synthetase, Domain 1"/>
    <property type="match status" value="1"/>
</dbReference>
<dbReference type="Gene3D" id="2.170.220.10">
    <property type="match status" value="1"/>
</dbReference>
<dbReference type="Pfam" id="PF09334">
    <property type="entry name" value="tRNA-synt_1g"/>
    <property type="match status" value="1"/>
</dbReference>
<dbReference type="Gene3D" id="3.40.50.620">
    <property type="entry name" value="HUPs"/>
    <property type="match status" value="1"/>
</dbReference>
<feature type="domain" description="Methionyl/Leucyl tRNA synthetase" evidence="11">
    <location>
        <begin position="9"/>
        <end position="371"/>
    </location>
</feature>
<dbReference type="PANTHER" id="PTHR43326">
    <property type="entry name" value="METHIONYL-TRNA SYNTHETASE"/>
    <property type="match status" value="1"/>
</dbReference>
<evidence type="ECO:0000256" key="7">
    <source>
        <dbReference type="ARBA" id="ARBA00023146"/>
    </source>
</evidence>
<keyword evidence="6 10" id="KW-0648">Protein biosynthesis</keyword>
<evidence type="ECO:0000256" key="6">
    <source>
        <dbReference type="ARBA" id="ARBA00022917"/>
    </source>
</evidence>
<dbReference type="InterPro" id="IPR041872">
    <property type="entry name" value="Anticodon_Met"/>
</dbReference>
<keyword evidence="4 10" id="KW-0547">Nucleotide-binding</keyword>
<dbReference type="InterPro" id="IPR015413">
    <property type="entry name" value="Methionyl/Leucyl_tRNA_Synth"/>
</dbReference>
<evidence type="ECO:0000256" key="5">
    <source>
        <dbReference type="ARBA" id="ARBA00022840"/>
    </source>
</evidence>
<organism evidence="13 14">
    <name type="scientific">Tulasnella calospora MUT 4182</name>
    <dbReference type="NCBI Taxonomy" id="1051891"/>
    <lineage>
        <taxon>Eukaryota</taxon>
        <taxon>Fungi</taxon>
        <taxon>Dikarya</taxon>
        <taxon>Basidiomycota</taxon>
        <taxon>Agaricomycotina</taxon>
        <taxon>Agaricomycetes</taxon>
        <taxon>Cantharellales</taxon>
        <taxon>Tulasnellaceae</taxon>
        <taxon>Tulasnella</taxon>
    </lineage>
</organism>
<dbReference type="InterPro" id="IPR033911">
    <property type="entry name" value="MetRS_core"/>
</dbReference>
<dbReference type="InterPro" id="IPR014758">
    <property type="entry name" value="Met-tRNA_synth"/>
</dbReference>
<dbReference type="InterPro" id="IPR014729">
    <property type="entry name" value="Rossmann-like_a/b/a_fold"/>
</dbReference>
<dbReference type="PRINTS" id="PR01041">
    <property type="entry name" value="TRNASYNTHMET"/>
</dbReference>
<dbReference type="STRING" id="1051891.A0A0C3PW33"/>
<keyword evidence="7 10" id="KW-0030">Aminoacyl-tRNA synthetase</keyword>
<dbReference type="NCBIfam" id="TIGR00398">
    <property type="entry name" value="metG"/>
    <property type="match status" value="1"/>
</dbReference>
<sequence>AVPAPTKPYYVTTPIFYVNSVPHVGHLFSGVLADVLARYARLKDPNREVYFCTGTDEHGLKIQRAAEAKGVPPKPFCDGISTRFEDLAKAAGLSHTRFIRTTEPVHYKAVEHLWRELLAGGWIYKGSHSGWYSVSDEAFYTPNQIIDVEIDGERVAQESGSRVEWMEEENYKFRLSAFREKLIEWLESNPRSEHEVNDKGEKIYTHPLEDLSISRPSSRLSWGIPVPDDPEHTIYVWIDALTNYITALGYPWSGSGGKQAAWPADIQVIGLDIVRFHAIYWPAMLFALGLEPPKTLLTHGHWTMDNFKMSKSRGNVADPFKAIETYGADAVRYYLMRNAPLVTKSDWSDAQVKKHYQRDLLGMIGNLCNRINSEKLVAKLPAAYRYRLSGKQMLRNMGNVQSNEVNAPVQEILFETLGQFEGKMDTLEVNKAVALVSELVERANSFFTHAAPWSETDPVRVAEAHLYAHQALHLSGILLHPVMPTKASELLDRLGVQPGQRTWAYARRTFGSPRSNEHGLETPWIEVCTRPDNDRPTTPLFPRLS</sequence>
<evidence type="ECO:0000256" key="4">
    <source>
        <dbReference type="ARBA" id="ARBA00022741"/>
    </source>
</evidence>
<keyword evidence="5 10" id="KW-0067">ATP-binding</keyword>
<feature type="non-terminal residue" evidence="13">
    <location>
        <position position="1"/>
    </location>
</feature>
<dbReference type="HOGENOM" id="CLU_009710_9_0_1"/>
<accession>A0A0C3PW33</accession>